<protein>
    <submittedName>
        <fullName evidence="4">Glycosyltransferase</fullName>
    </submittedName>
</protein>
<dbReference type="Gene3D" id="3.40.50.2000">
    <property type="entry name" value="Glycogen Phosphorylase B"/>
    <property type="match status" value="2"/>
</dbReference>
<dbReference type="InterPro" id="IPR028098">
    <property type="entry name" value="Glyco_trans_4-like_N"/>
</dbReference>
<dbReference type="AlphaFoldDB" id="A0A0K1ENP4"/>
<dbReference type="PANTHER" id="PTHR12526:SF510">
    <property type="entry name" value="D-INOSITOL 3-PHOSPHATE GLYCOSYLTRANSFERASE"/>
    <property type="match status" value="1"/>
</dbReference>
<sequence>MRVLVLTQHYPSRREPTVAPWSQQTYRALARHCEVRLVAPIAWWARAREAPLELIRAPREAHTGIEAVFPSYWSVPKMPQLHATAVFHSLRPLLSEMRKEFPWDVLLAAWAYPDTAAAARFADEYRTPLVTTVLGSDVNEAANWPALRPQIARALQRCQTVIAVSAALGERVEELGVPHERVAVLHNAVDGARFTPQEKGPERARLGVPEGVKLVLYAGYHLPEKGVDVLIEAMGRLDQMGRKDIHLLTVGGGPLLEPLKARAAALGLGERVRLLGWALPKDIPGYMAACDVFCLPSRREGCPNVVLEALASGRPVVASRVGGVPELVREGDGGSGVLVPSEDPEALAKALAEAADRSWDPEALRGTVESLSWNDVGDRYWAILQDACRRFARR</sequence>
<dbReference type="Proteomes" id="UP000067626">
    <property type="component" value="Chromosome"/>
</dbReference>
<organism evidence="4 5">
    <name type="scientific">Chondromyces crocatus</name>
    <dbReference type="NCBI Taxonomy" id="52"/>
    <lineage>
        <taxon>Bacteria</taxon>
        <taxon>Pseudomonadati</taxon>
        <taxon>Myxococcota</taxon>
        <taxon>Polyangia</taxon>
        <taxon>Polyangiales</taxon>
        <taxon>Polyangiaceae</taxon>
        <taxon>Chondromyces</taxon>
    </lineage>
</organism>
<dbReference type="Pfam" id="PF13692">
    <property type="entry name" value="Glyco_trans_1_4"/>
    <property type="match status" value="1"/>
</dbReference>
<dbReference type="PANTHER" id="PTHR12526">
    <property type="entry name" value="GLYCOSYLTRANSFERASE"/>
    <property type="match status" value="1"/>
</dbReference>
<reference evidence="4 5" key="1">
    <citation type="submission" date="2015-07" db="EMBL/GenBank/DDBJ databases">
        <title>Genome analysis of myxobacterium Chondromyces crocatus Cm c5 reveals a high potential for natural compound synthesis and the genetic basis for the loss of fruiting body formation.</title>
        <authorList>
            <person name="Zaburannyi N."/>
            <person name="Bunk B."/>
            <person name="Maier J."/>
            <person name="Overmann J."/>
            <person name="Mueller R."/>
        </authorList>
    </citation>
    <scope>NUCLEOTIDE SEQUENCE [LARGE SCALE GENOMIC DNA]</scope>
    <source>
        <strain evidence="4 5">Cm c5</strain>
    </source>
</reference>
<dbReference type="CDD" id="cd03798">
    <property type="entry name" value="GT4_WlbH-like"/>
    <property type="match status" value="1"/>
</dbReference>
<dbReference type="Pfam" id="PF13439">
    <property type="entry name" value="Glyco_transf_4"/>
    <property type="match status" value="1"/>
</dbReference>
<evidence type="ECO:0000313" key="4">
    <source>
        <dbReference type="EMBL" id="AKT42550.1"/>
    </source>
</evidence>
<name>A0A0K1ENP4_CHOCO</name>
<gene>
    <name evidence="4" type="ORF">CMC5_067770</name>
</gene>
<dbReference type="GO" id="GO:0016757">
    <property type="term" value="F:glycosyltransferase activity"/>
    <property type="evidence" value="ECO:0007669"/>
    <property type="project" value="UniProtKB-KW"/>
</dbReference>
<evidence type="ECO:0000259" key="3">
    <source>
        <dbReference type="Pfam" id="PF13439"/>
    </source>
</evidence>
<keyword evidence="1" id="KW-0328">Glycosyltransferase</keyword>
<keyword evidence="2 4" id="KW-0808">Transferase</keyword>
<feature type="domain" description="Glycosyltransferase subfamily 4-like N-terminal" evidence="3">
    <location>
        <begin position="26"/>
        <end position="190"/>
    </location>
</feature>
<dbReference type="STRING" id="52.CMC5_067770"/>
<accession>A0A0K1ENP4</accession>
<evidence type="ECO:0000313" key="5">
    <source>
        <dbReference type="Proteomes" id="UP000067626"/>
    </source>
</evidence>
<dbReference type="EMBL" id="CP012159">
    <property type="protein sequence ID" value="AKT42550.1"/>
    <property type="molecule type" value="Genomic_DNA"/>
</dbReference>
<evidence type="ECO:0000256" key="2">
    <source>
        <dbReference type="ARBA" id="ARBA00022679"/>
    </source>
</evidence>
<evidence type="ECO:0000256" key="1">
    <source>
        <dbReference type="ARBA" id="ARBA00022676"/>
    </source>
</evidence>
<dbReference type="KEGG" id="ccro:CMC5_067770"/>
<dbReference type="OrthoDB" id="9806653at2"/>
<dbReference type="SUPFAM" id="SSF53756">
    <property type="entry name" value="UDP-Glycosyltransferase/glycogen phosphorylase"/>
    <property type="match status" value="1"/>
</dbReference>
<proteinExistence type="predicted"/>
<dbReference type="RefSeq" id="WP_082363013.1">
    <property type="nucleotide sequence ID" value="NZ_CP012159.1"/>
</dbReference>
<keyword evidence="5" id="KW-1185">Reference proteome</keyword>